<feature type="signal peptide" evidence="1">
    <location>
        <begin position="1"/>
        <end position="25"/>
    </location>
</feature>
<dbReference type="Proteomes" id="UP001497482">
    <property type="component" value="Chromosome 23"/>
</dbReference>
<evidence type="ECO:0000313" key="2">
    <source>
        <dbReference type="EMBL" id="CAL1599208.1"/>
    </source>
</evidence>
<dbReference type="EMBL" id="OZ035845">
    <property type="protein sequence ID" value="CAL1599208.1"/>
    <property type="molecule type" value="Genomic_DNA"/>
</dbReference>
<organism evidence="2 3">
    <name type="scientific">Knipowitschia caucasica</name>
    <name type="common">Caucasian dwarf goby</name>
    <name type="synonym">Pomatoschistus caucasicus</name>
    <dbReference type="NCBI Taxonomy" id="637954"/>
    <lineage>
        <taxon>Eukaryota</taxon>
        <taxon>Metazoa</taxon>
        <taxon>Chordata</taxon>
        <taxon>Craniata</taxon>
        <taxon>Vertebrata</taxon>
        <taxon>Euteleostomi</taxon>
        <taxon>Actinopterygii</taxon>
        <taxon>Neopterygii</taxon>
        <taxon>Teleostei</taxon>
        <taxon>Neoteleostei</taxon>
        <taxon>Acanthomorphata</taxon>
        <taxon>Gobiaria</taxon>
        <taxon>Gobiiformes</taxon>
        <taxon>Gobioidei</taxon>
        <taxon>Gobiidae</taxon>
        <taxon>Gobiinae</taxon>
        <taxon>Knipowitschia</taxon>
    </lineage>
</organism>
<gene>
    <name evidence="2" type="ORF">KC01_LOCUS27519</name>
</gene>
<reference evidence="2 3" key="1">
    <citation type="submission" date="2024-04" db="EMBL/GenBank/DDBJ databases">
        <authorList>
            <person name="Waldvogel A.-M."/>
            <person name="Schoenle A."/>
        </authorList>
    </citation>
    <scope>NUCLEOTIDE SEQUENCE [LARGE SCALE GENOMIC DNA]</scope>
</reference>
<keyword evidence="1" id="KW-0732">Signal</keyword>
<name>A0AAV2LFH0_KNICA</name>
<evidence type="ECO:0000313" key="3">
    <source>
        <dbReference type="Proteomes" id="UP001497482"/>
    </source>
</evidence>
<keyword evidence="3" id="KW-1185">Reference proteome</keyword>
<accession>A0AAV2LFH0</accession>
<dbReference type="AlphaFoldDB" id="A0AAV2LFH0"/>
<feature type="chain" id="PRO_5043729857" evidence="1">
    <location>
        <begin position="26"/>
        <end position="114"/>
    </location>
</feature>
<sequence length="114" mass="12598">MAPHSICALCGIIIAAVTHFHGVDAQKSCNSKEFWNSDLDVCVPCASCKQYPKTPSCNTCKSIDNTPDWEQRYSSGSWFTYASPTGGLYANLLKKLQDLFIKLSIKPEVHSLIL</sequence>
<proteinExistence type="predicted"/>
<evidence type="ECO:0000256" key="1">
    <source>
        <dbReference type="SAM" id="SignalP"/>
    </source>
</evidence>
<dbReference type="Gene3D" id="4.10.400.20">
    <property type="match status" value="1"/>
</dbReference>
<protein>
    <submittedName>
        <fullName evidence="2">Uncharacterized protein</fullName>
    </submittedName>
</protein>